<dbReference type="SUPFAM" id="SSF74853">
    <property type="entry name" value="Lamin A/C globular tail domain"/>
    <property type="match status" value="1"/>
</dbReference>
<reference evidence="2" key="1">
    <citation type="journal article" date="2020" name="mSystems">
        <title>Genome- and Community-Level Interaction Insights into Carbon Utilization and Element Cycling Functions of Hydrothermarchaeota in Hydrothermal Sediment.</title>
        <authorList>
            <person name="Zhou Z."/>
            <person name="Liu Y."/>
            <person name="Xu W."/>
            <person name="Pan J."/>
            <person name="Luo Z.H."/>
            <person name="Li M."/>
        </authorList>
    </citation>
    <scope>NUCLEOTIDE SEQUENCE [LARGE SCALE GENOMIC DNA]</scope>
    <source>
        <strain evidence="2">HyVt-527</strain>
    </source>
</reference>
<evidence type="ECO:0000259" key="1">
    <source>
        <dbReference type="Pfam" id="PF00932"/>
    </source>
</evidence>
<dbReference type="EMBL" id="DROD01000680">
    <property type="protein sequence ID" value="HHJ53666.1"/>
    <property type="molecule type" value="Genomic_DNA"/>
</dbReference>
<evidence type="ECO:0000313" key="2">
    <source>
        <dbReference type="EMBL" id="HHJ53666.1"/>
    </source>
</evidence>
<organism evidence="2">
    <name type="scientific">Caldithrix abyssi</name>
    <dbReference type="NCBI Taxonomy" id="187145"/>
    <lineage>
        <taxon>Bacteria</taxon>
        <taxon>Pseudomonadati</taxon>
        <taxon>Calditrichota</taxon>
        <taxon>Calditrichia</taxon>
        <taxon>Calditrichales</taxon>
        <taxon>Calditrichaceae</taxon>
        <taxon>Caldithrix</taxon>
    </lineage>
</organism>
<gene>
    <name evidence="2" type="ORF">ENJ89_10760</name>
</gene>
<feature type="domain" description="LTD" evidence="1">
    <location>
        <begin position="72"/>
        <end position="179"/>
    </location>
</feature>
<sequence length="339" mass="38238">KHDSVRQLAEPLLVDSTFRVNAAQGEEWPVNFSFRTGAAGKYWLTLQLFSDTDMNPANNLFSRELLVLESGRSLVLNEIKFLTTSGEPEWVEILNTGSEPLNLFQWGIADEKDTARVDSLAWIYPGQYKVFTASPEIMNFYSVNDTLLIYLKHFPTLNNDGDRVYLMEPGGGWVEQTAYQKSWLEGEEWRLPSLERINPQLDSRLSGSWGPCTAGQGATPGARNSLFTDMKQTSSLTISPDPFSPDGDGIEDVTIIQVRAPVTSGRLRVWIFDVLGRRVRTLTENRFTSAAVSVVWDGRNDHGAVVRMGIYIIYLQILDDRNGILREYKHTVTVAKRLK</sequence>
<dbReference type="Pfam" id="PF00932">
    <property type="entry name" value="LTD"/>
    <property type="match status" value="1"/>
</dbReference>
<protein>
    <recommendedName>
        <fullName evidence="1">LTD domain-containing protein</fullName>
    </recommendedName>
</protein>
<dbReference type="Proteomes" id="UP000886124">
    <property type="component" value="Unassembled WGS sequence"/>
</dbReference>
<dbReference type="Gene3D" id="2.60.40.4070">
    <property type="match status" value="1"/>
</dbReference>
<comment type="caution">
    <text evidence="2">The sequence shown here is derived from an EMBL/GenBank/DDBJ whole genome shotgun (WGS) entry which is preliminary data.</text>
</comment>
<proteinExistence type="predicted"/>
<dbReference type="InterPro" id="IPR001322">
    <property type="entry name" value="Lamin_tail_dom"/>
</dbReference>
<accession>A0A7V5PR26</accession>
<feature type="non-terminal residue" evidence="2">
    <location>
        <position position="1"/>
    </location>
</feature>
<dbReference type="InterPro" id="IPR036415">
    <property type="entry name" value="Lamin_tail_dom_sf"/>
</dbReference>
<name>A0A7V5PR26_CALAY</name>
<dbReference type="AlphaFoldDB" id="A0A7V5PR26"/>